<evidence type="ECO:0000256" key="1">
    <source>
        <dbReference type="SAM" id="Phobius"/>
    </source>
</evidence>
<name>A0A949U254_9CLOT</name>
<keyword evidence="3" id="KW-1185">Reference proteome</keyword>
<proteinExistence type="predicted"/>
<feature type="transmembrane region" description="Helical" evidence="1">
    <location>
        <begin position="72"/>
        <end position="96"/>
    </location>
</feature>
<dbReference type="InterPro" id="IPR012507">
    <property type="entry name" value="YibE_F"/>
</dbReference>
<reference evidence="2" key="1">
    <citation type="submission" date="2020-12" db="EMBL/GenBank/DDBJ databases">
        <title>Clostridium thailandense sp. nov., a novel acetogenic bacterium isolated from peat land soil in Thailand.</title>
        <authorList>
            <person name="Chaikitkaew S."/>
            <person name="Birkeland N.K."/>
        </authorList>
    </citation>
    <scope>NUCLEOTIDE SEQUENCE</scope>
    <source>
        <strain evidence="2">PL3</strain>
    </source>
</reference>
<evidence type="ECO:0000313" key="3">
    <source>
        <dbReference type="Proteomes" id="UP000694308"/>
    </source>
</evidence>
<dbReference type="EMBL" id="JAEEGC010000108">
    <property type="protein sequence ID" value="MBV7275098.1"/>
    <property type="molecule type" value="Genomic_DNA"/>
</dbReference>
<dbReference type="Pfam" id="PF07907">
    <property type="entry name" value="YibE_F"/>
    <property type="match status" value="1"/>
</dbReference>
<dbReference type="Proteomes" id="UP000694308">
    <property type="component" value="Unassembled WGS sequence"/>
</dbReference>
<accession>A0A949U254</accession>
<dbReference type="PANTHER" id="PTHR41771:SF1">
    <property type="entry name" value="MEMBRANE PROTEIN"/>
    <property type="match status" value="1"/>
</dbReference>
<gene>
    <name evidence="2" type="ORF">I6U48_19540</name>
</gene>
<feature type="transmembrane region" description="Helical" evidence="1">
    <location>
        <begin position="29"/>
        <end position="52"/>
    </location>
</feature>
<evidence type="ECO:0000313" key="2">
    <source>
        <dbReference type="EMBL" id="MBV7275098.1"/>
    </source>
</evidence>
<dbReference type="AlphaFoldDB" id="A0A949U254"/>
<keyword evidence="1" id="KW-0812">Transmembrane</keyword>
<keyword evidence="1" id="KW-0472">Membrane</keyword>
<protein>
    <submittedName>
        <fullName evidence="2">YibE/F family protein</fullName>
    </submittedName>
</protein>
<dbReference type="PANTHER" id="PTHR41771">
    <property type="entry name" value="MEMBRANE PROTEIN-RELATED"/>
    <property type="match status" value="1"/>
</dbReference>
<sequence>MFQYEIKNNNPDILDRALVKSGLNVGKDIMGTMCTTLILAFTGEIIITVIMLSPYNLSFIEIINQDIIASEILKALAGSIGLILTIPITAFVFINIPNLLKK</sequence>
<organism evidence="2 3">
    <name type="scientific">Clostridium thailandense</name>
    <dbReference type="NCBI Taxonomy" id="2794346"/>
    <lineage>
        <taxon>Bacteria</taxon>
        <taxon>Bacillati</taxon>
        <taxon>Bacillota</taxon>
        <taxon>Clostridia</taxon>
        <taxon>Eubacteriales</taxon>
        <taxon>Clostridiaceae</taxon>
        <taxon>Clostridium</taxon>
    </lineage>
</organism>
<keyword evidence="1" id="KW-1133">Transmembrane helix</keyword>
<comment type="caution">
    <text evidence="2">The sequence shown here is derived from an EMBL/GenBank/DDBJ whole genome shotgun (WGS) entry which is preliminary data.</text>
</comment>